<evidence type="ECO:0000256" key="1">
    <source>
        <dbReference type="SAM" id="Phobius"/>
    </source>
</evidence>
<organism evidence="2 3">
    <name type="scientific">Mesorhizobium delmotii</name>
    <dbReference type="NCBI Taxonomy" id="1631247"/>
    <lineage>
        <taxon>Bacteria</taxon>
        <taxon>Pseudomonadati</taxon>
        <taxon>Pseudomonadota</taxon>
        <taxon>Alphaproteobacteria</taxon>
        <taxon>Hyphomicrobiales</taxon>
        <taxon>Phyllobacteriaceae</taxon>
        <taxon>Mesorhizobium</taxon>
    </lineage>
</organism>
<keyword evidence="1" id="KW-0812">Transmembrane</keyword>
<dbReference type="Proteomes" id="UP000245698">
    <property type="component" value="Unassembled WGS sequence"/>
</dbReference>
<dbReference type="EMBL" id="FUIG01000037">
    <property type="protein sequence ID" value="SJM32610.1"/>
    <property type="molecule type" value="Genomic_DNA"/>
</dbReference>
<protein>
    <submittedName>
        <fullName evidence="2">Uncharacterized protein</fullName>
    </submittedName>
</protein>
<sequence length="75" mass="8318">MIRRVRNFLGRVLGRAMFVTGFVFSHGVSPIASLAAWRLNGPVTSGFRLPALLMGRHMRRGQHPAVTRLPMFGDA</sequence>
<dbReference type="AlphaFoldDB" id="A0A2P9AN69"/>
<keyword evidence="1" id="KW-1133">Transmembrane helix</keyword>
<reference evidence="3" key="1">
    <citation type="submission" date="2016-12" db="EMBL/GenBank/DDBJ databases">
        <authorList>
            <person name="Brunel B."/>
        </authorList>
    </citation>
    <scope>NUCLEOTIDE SEQUENCE [LARGE SCALE GENOMIC DNA]</scope>
</reference>
<keyword evidence="3" id="KW-1185">Reference proteome</keyword>
<name>A0A2P9AN69_9HYPH</name>
<evidence type="ECO:0000313" key="3">
    <source>
        <dbReference type="Proteomes" id="UP000245698"/>
    </source>
</evidence>
<keyword evidence="1" id="KW-0472">Membrane</keyword>
<evidence type="ECO:0000313" key="2">
    <source>
        <dbReference type="EMBL" id="SJM32610.1"/>
    </source>
</evidence>
<accession>A0A2P9AN69</accession>
<feature type="transmembrane region" description="Helical" evidence="1">
    <location>
        <begin position="12"/>
        <end position="37"/>
    </location>
</feature>
<gene>
    <name evidence="2" type="ORF">BQ8482_30066</name>
</gene>
<proteinExistence type="predicted"/>